<dbReference type="EMBL" id="MJIC01000010">
    <property type="protein sequence ID" value="OFI34759.1"/>
    <property type="molecule type" value="Genomic_DNA"/>
</dbReference>
<evidence type="ECO:0000313" key="2">
    <source>
        <dbReference type="Proteomes" id="UP000176037"/>
    </source>
</evidence>
<gene>
    <name evidence="1" type="ORF">BFC17_14360</name>
</gene>
<protein>
    <submittedName>
        <fullName evidence="1">Uncharacterized protein</fullName>
    </submittedName>
</protein>
<sequence length="177" mass="19972">MFRYLPPKSSVWGHSLGRRKVSVIAESINAFMTDVVEEPLCRGGHLSVSSGFGLPQPQNVIEQFENSIGIKLARGYAKLDESQCHVAIEQALSLLPTLDQKLHIDISRTIEFDKWRLNDELVNAPDTCRLTWRLGTNCSVSTELYFNSEAEFTGLSELFTKYSLGKLKPNHLKECKK</sequence>
<dbReference type="STRING" id="1856405.BFC17_14360"/>
<dbReference type="AlphaFoldDB" id="A0A1E8FFS9"/>
<proteinExistence type="predicted"/>
<accession>A0A1E8FFS9</accession>
<name>A0A1E8FFS9_9ALTE</name>
<dbReference type="RefSeq" id="WP_070175677.1">
    <property type="nucleotide sequence ID" value="NZ_BMJR01000001.1"/>
</dbReference>
<reference evidence="1 2" key="1">
    <citation type="submission" date="2016-09" db="EMBL/GenBank/DDBJ databases">
        <title>Alteromonas lipolytica, a new species isolated from sea water.</title>
        <authorList>
            <person name="Wu Y.-H."/>
            <person name="Cheng H."/>
            <person name="Xu X.-W."/>
        </authorList>
    </citation>
    <scope>NUCLEOTIDE SEQUENCE [LARGE SCALE GENOMIC DNA]</scope>
    <source>
        <strain evidence="1 2">JW12</strain>
    </source>
</reference>
<evidence type="ECO:0000313" key="1">
    <source>
        <dbReference type="EMBL" id="OFI34759.1"/>
    </source>
</evidence>
<keyword evidence="2" id="KW-1185">Reference proteome</keyword>
<dbReference type="Proteomes" id="UP000176037">
    <property type="component" value="Unassembled WGS sequence"/>
</dbReference>
<organism evidence="1 2">
    <name type="scientific">Alteromonas lipolytica</name>
    <dbReference type="NCBI Taxonomy" id="1856405"/>
    <lineage>
        <taxon>Bacteria</taxon>
        <taxon>Pseudomonadati</taxon>
        <taxon>Pseudomonadota</taxon>
        <taxon>Gammaproteobacteria</taxon>
        <taxon>Alteromonadales</taxon>
        <taxon>Alteromonadaceae</taxon>
        <taxon>Alteromonas/Salinimonas group</taxon>
        <taxon>Alteromonas</taxon>
    </lineage>
</organism>
<comment type="caution">
    <text evidence="1">The sequence shown here is derived from an EMBL/GenBank/DDBJ whole genome shotgun (WGS) entry which is preliminary data.</text>
</comment>